<dbReference type="InterPro" id="IPR043426">
    <property type="entry name" value="MltB-like"/>
</dbReference>
<feature type="compositionally biased region" description="Low complexity" evidence="1">
    <location>
        <begin position="291"/>
        <end position="307"/>
    </location>
</feature>
<reference evidence="3 4" key="1">
    <citation type="journal article" date="2019" name="Int. J. Syst. Evol. Microbiol.">
        <title>The Global Catalogue of Microorganisms (GCM) 10K type strain sequencing project: providing services to taxonomists for standard genome sequencing and annotation.</title>
        <authorList>
            <consortium name="The Broad Institute Genomics Platform"/>
            <consortium name="The Broad Institute Genome Sequencing Center for Infectious Disease"/>
            <person name="Wu L."/>
            <person name="Ma J."/>
        </authorList>
    </citation>
    <scope>NUCLEOTIDE SEQUENCE [LARGE SCALE GENOMIC DNA]</scope>
    <source>
        <strain evidence="3 4">JCM 15628</strain>
    </source>
</reference>
<dbReference type="CDD" id="cd13399">
    <property type="entry name" value="Slt35-like"/>
    <property type="match status" value="1"/>
</dbReference>
<feature type="region of interest" description="Disordered" evidence="1">
    <location>
        <begin position="291"/>
        <end position="371"/>
    </location>
</feature>
<sequence>MVRIVRAGTTARRVAAAVPVIALATAGITFAATRGTDTAPTSAPAITVPDQAITEGSPLYPQAGPAPAPMQLPPIYQTFTGDYARVGVPSEARGAVTAIDSLAPVRLDANGIPAAALAAYQRAAGVLDGIKPGCGIDWALLGAIGRVESNHAQFGGNVLDASGIARPGIIGIPLDGSNGTARISDTDGGSLDRDSVFDRAVGPMQFIPTSWRMAGRDGDGDGVANPQSLTDAVTGAGVLLCSGDTDLRRPGAAYQAVLRYNHSDSYVRTVLSIADAYRRGVTVVPMSALPAARPASGTGTATPAGSGFAYAGPAPQSTASPSADPTPRSSAKPSPAPAHSKPSSTAEPAPKPNPAPKPAPTPGKGAPGLPVPLPPVPAVPLPSVTVPVPGLPSPTLPAEIVRLLALPHLPLLAGDPKDLVRVLDPLKGQVVCVLVDKVVTCPSAGGLLP</sequence>
<evidence type="ECO:0008006" key="5">
    <source>
        <dbReference type="Google" id="ProtNLM"/>
    </source>
</evidence>
<accession>A0ABN2SY24</accession>
<feature type="compositionally biased region" description="Pro residues" evidence="1">
    <location>
        <begin position="349"/>
        <end position="361"/>
    </location>
</feature>
<proteinExistence type="predicted"/>
<comment type="caution">
    <text evidence="3">The sequence shown here is derived from an EMBL/GenBank/DDBJ whole genome shotgun (WGS) entry which is preliminary data.</text>
</comment>
<dbReference type="Proteomes" id="UP001500013">
    <property type="component" value="Unassembled WGS sequence"/>
</dbReference>
<evidence type="ECO:0000313" key="3">
    <source>
        <dbReference type="EMBL" id="GAA1994213.1"/>
    </source>
</evidence>
<gene>
    <name evidence="3" type="ORF">GCM10009817_40640</name>
</gene>
<feature type="signal peptide" evidence="2">
    <location>
        <begin position="1"/>
        <end position="31"/>
    </location>
</feature>
<feature type="compositionally biased region" description="Low complexity" evidence="1">
    <location>
        <begin position="325"/>
        <end position="348"/>
    </location>
</feature>
<dbReference type="EMBL" id="BAAAPU010000012">
    <property type="protein sequence ID" value="GAA1994213.1"/>
    <property type="molecule type" value="Genomic_DNA"/>
</dbReference>
<dbReference type="PANTHER" id="PTHR30163:SF8">
    <property type="entry name" value="LYTIC MUREIN TRANSGLYCOSYLASE"/>
    <property type="match status" value="1"/>
</dbReference>
<dbReference type="RefSeq" id="WP_344067224.1">
    <property type="nucleotide sequence ID" value="NZ_BAAAPU010000012.1"/>
</dbReference>
<name>A0ABN2SY24_9MICO</name>
<evidence type="ECO:0000256" key="2">
    <source>
        <dbReference type="SAM" id="SignalP"/>
    </source>
</evidence>
<dbReference type="InterPro" id="IPR023346">
    <property type="entry name" value="Lysozyme-like_dom_sf"/>
</dbReference>
<keyword evidence="2" id="KW-0732">Signal</keyword>
<feature type="chain" id="PRO_5046804653" description="Membrane-bound lytic murein transglycosylase B" evidence="2">
    <location>
        <begin position="32"/>
        <end position="449"/>
    </location>
</feature>
<evidence type="ECO:0000313" key="4">
    <source>
        <dbReference type="Proteomes" id="UP001500013"/>
    </source>
</evidence>
<dbReference type="PANTHER" id="PTHR30163">
    <property type="entry name" value="MEMBRANE-BOUND LYTIC MUREIN TRANSGLYCOSYLASE B"/>
    <property type="match status" value="1"/>
</dbReference>
<keyword evidence="4" id="KW-1185">Reference proteome</keyword>
<evidence type="ECO:0000256" key="1">
    <source>
        <dbReference type="SAM" id="MobiDB-lite"/>
    </source>
</evidence>
<organism evidence="3 4">
    <name type="scientific">Terrabacter lapilli</name>
    <dbReference type="NCBI Taxonomy" id="436231"/>
    <lineage>
        <taxon>Bacteria</taxon>
        <taxon>Bacillati</taxon>
        <taxon>Actinomycetota</taxon>
        <taxon>Actinomycetes</taxon>
        <taxon>Micrococcales</taxon>
        <taxon>Intrasporangiaceae</taxon>
        <taxon>Terrabacter</taxon>
    </lineage>
</organism>
<dbReference type="SUPFAM" id="SSF53955">
    <property type="entry name" value="Lysozyme-like"/>
    <property type="match status" value="1"/>
</dbReference>
<protein>
    <recommendedName>
        <fullName evidence="5">Membrane-bound lytic murein transglycosylase B</fullName>
    </recommendedName>
</protein>